<organism evidence="4 5">
    <name type="scientific">Hondaea fermentalgiana</name>
    <dbReference type="NCBI Taxonomy" id="2315210"/>
    <lineage>
        <taxon>Eukaryota</taxon>
        <taxon>Sar</taxon>
        <taxon>Stramenopiles</taxon>
        <taxon>Bigyra</taxon>
        <taxon>Labyrinthulomycetes</taxon>
        <taxon>Thraustochytrida</taxon>
        <taxon>Thraustochytriidae</taxon>
        <taxon>Hondaea</taxon>
    </lineage>
</organism>
<feature type="transmembrane region" description="Helical" evidence="3">
    <location>
        <begin position="6"/>
        <end position="22"/>
    </location>
</feature>
<sequence>MYFIAVLVNIVFCAGLTLQMFLRRKMKPEPFIGLDGGDPTRARMLREANERLTVLQSAIRKQTHERRSVHRKLEEERRVREKLRSKLEEEKLLRANMQASLRAAQAKLLKAEEERDSLQSIVSLLCANTGTLENLVTELRTAKTNLPLPQNIIGSNTANPPATSSSSSLATSPTSSHDDILNTTSHSGNSTHHTSSDARSQASFASVDSLMMKSCISYGSSRYPTSTSNASVRMDEFFEPGTKQSDLYNAFETESDSESMSN</sequence>
<keyword evidence="3" id="KW-0812">Transmembrane</keyword>
<keyword evidence="1" id="KW-0175">Coiled coil</keyword>
<protein>
    <submittedName>
        <fullName evidence="4">Uncharacterized protein</fullName>
    </submittedName>
</protein>
<evidence type="ECO:0000313" key="5">
    <source>
        <dbReference type="Proteomes" id="UP000241890"/>
    </source>
</evidence>
<name>A0A2R5GAQ1_9STRA</name>
<feature type="region of interest" description="Disordered" evidence="2">
    <location>
        <begin position="238"/>
        <end position="262"/>
    </location>
</feature>
<comment type="caution">
    <text evidence="4">The sequence shown here is derived from an EMBL/GenBank/DDBJ whole genome shotgun (WGS) entry which is preliminary data.</text>
</comment>
<evidence type="ECO:0000256" key="2">
    <source>
        <dbReference type="SAM" id="MobiDB-lite"/>
    </source>
</evidence>
<dbReference type="Proteomes" id="UP000241890">
    <property type="component" value="Unassembled WGS sequence"/>
</dbReference>
<reference evidence="4 5" key="1">
    <citation type="submission" date="2017-12" db="EMBL/GenBank/DDBJ databases">
        <title>Sequencing, de novo assembly and annotation of complete genome of a new Thraustochytrid species, strain FCC1311.</title>
        <authorList>
            <person name="Sedici K."/>
            <person name="Godart F."/>
            <person name="Aiese Cigliano R."/>
            <person name="Sanseverino W."/>
            <person name="Barakat M."/>
            <person name="Ortet P."/>
            <person name="Marechal E."/>
            <person name="Cagnac O."/>
            <person name="Amato A."/>
        </authorList>
    </citation>
    <scope>NUCLEOTIDE SEQUENCE [LARGE SCALE GENOMIC DNA]</scope>
</reference>
<keyword evidence="3" id="KW-1133">Transmembrane helix</keyword>
<dbReference type="InParanoid" id="A0A2R5GAQ1"/>
<feature type="coiled-coil region" evidence="1">
    <location>
        <begin position="45"/>
        <end position="121"/>
    </location>
</feature>
<evidence type="ECO:0000256" key="1">
    <source>
        <dbReference type="SAM" id="Coils"/>
    </source>
</evidence>
<feature type="compositionally biased region" description="Acidic residues" evidence="2">
    <location>
        <begin position="253"/>
        <end position="262"/>
    </location>
</feature>
<gene>
    <name evidence="4" type="ORF">FCC1311_036112</name>
</gene>
<keyword evidence="3" id="KW-0472">Membrane</keyword>
<accession>A0A2R5GAQ1</accession>
<feature type="region of interest" description="Disordered" evidence="2">
    <location>
        <begin position="148"/>
        <end position="199"/>
    </location>
</feature>
<dbReference type="AlphaFoldDB" id="A0A2R5GAQ1"/>
<proteinExistence type="predicted"/>
<keyword evidence="5" id="KW-1185">Reference proteome</keyword>
<feature type="compositionally biased region" description="Low complexity" evidence="2">
    <location>
        <begin position="155"/>
        <end position="175"/>
    </location>
</feature>
<evidence type="ECO:0000256" key="3">
    <source>
        <dbReference type="SAM" id="Phobius"/>
    </source>
</evidence>
<feature type="compositionally biased region" description="Low complexity" evidence="2">
    <location>
        <begin position="182"/>
        <end position="193"/>
    </location>
</feature>
<evidence type="ECO:0000313" key="4">
    <source>
        <dbReference type="EMBL" id="GBG27389.1"/>
    </source>
</evidence>
<dbReference type="EMBL" id="BEYU01000030">
    <property type="protein sequence ID" value="GBG27389.1"/>
    <property type="molecule type" value="Genomic_DNA"/>
</dbReference>